<dbReference type="InterPro" id="IPR036388">
    <property type="entry name" value="WH-like_DNA-bd_sf"/>
</dbReference>
<dbReference type="Proteomes" id="UP000248314">
    <property type="component" value="Unassembled WGS sequence"/>
</dbReference>
<protein>
    <submittedName>
        <fullName evidence="2">Putative DNA-binding transcriptional regulator YafY</fullName>
    </submittedName>
</protein>
<dbReference type="InterPro" id="IPR013196">
    <property type="entry name" value="HTH_11"/>
</dbReference>
<dbReference type="GO" id="GO:0003677">
    <property type="term" value="F:DNA binding"/>
    <property type="evidence" value="ECO:0007669"/>
    <property type="project" value="UniProtKB-KW"/>
</dbReference>
<evidence type="ECO:0000259" key="1">
    <source>
        <dbReference type="Pfam" id="PF08279"/>
    </source>
</evidence>
<dbReference type="Gene3D" id="1.10.10.10">
    <property type="entry name" value="Winged helix-like DNA-binding domain superfamily/Winged helix DNA-binding domain"/>
    <property type="match status" value="1"/>
</dbReference>
<comment type="caution">
    <text evidence="2">The sequence shown here is derived from an EMBL/GenBank/DDBJ whole genome shotgun (WGS) entry which is preliminary data.</text>
</comment>
<sequence length="301" mass="35088">MNNLRRELELLLLLTENKDYSVQMLADRLDITRRQLYYDLENLRACGFKLVKTNTKYRLDRHSPFFKRLHENIALTEEEAMMVYRLLDRLPHTDYLSKSIQSKLERFFNLELLTDVGQRRQAESNAAVLREAIQLRRVVILKNYSSPHSRTVSDRMVEPFLFLNAEMDIRCFEINSHTNKTFKTSRAASVEMTDVEWLNEQSHKSIFTDLFMFSGEERLPVELKLGRLAHSILLEEYPAAEAYITPANTPNHWIFASEVASYLGIGRFVLGLYHDIDVLGSAQFAAYINEKVKAMNQKVTL</sequence>
<keyword evidence="2" id="KW-0238">DNA-binding</keyword>
<dbReference type="STRING" id="1122991.GCA_000613445_02040"/>
<accession>A0A318HX39</accession>
<dbReference type="PROSITE" id="PS52050">
    <property type="entry name" value="WYL"/>
    <property type="match status" value="1"/>
</dbReference>
<feature type="domain" description="Helix-turn-helix type 11" evidence="1">
    <location>
        <begin position="6"/>
        <end position="54"/>
    </location>
</feature>
<reference evidence="2 3" key="1">
    <citation type="submission" date="2018-05" db="EMBL/GenBank/DDBJ databases">
        <title>Genomic Encyclopedia of Type Strains, Phase I: the one thousand microbial genomes (KMG-I) project.</title>
        <authorList>
            <person name="Kyrpides N."/>
        </authorList>
    </citation>
    <scope>NUCLEOTIDE SEQUENCE [LARGE SCALE GENOMIC DNA]</scope>
    <source>
        <strain evidence="2 3">DSM 15611</strain>
    </source>
</reference>
<dbReference type="InterPro" id="IPR036390">
    <property type="entry name" value="WH_DNA-bd_sf"/>
</dbReference>
<dbReference type="EMBL" id="QJJX01000017">
    <property type="protein sequence ID" value="PXX21616.1"/>
    <property type="molecule type" value="Genomic_DNA"/>
</dbReference>
<proteinExistence type="predicted"/>
<dbReference type="RefSeq" id="WP_025815858.1">
    <property type="nucleotide sequence ID" value="NZ_BAIZ01000013.1"/>
</dbReference>
<name>A0A318HX39_9BACT</name>
<keyword evidence="3" id="KW-1185">Reference proteome</keyword>
<evidence type="ECO:0000313" key="3">
    <source>
        <dbReference type="Proteomes" id="UP000248314"/>
    </source>
</evidence>
<dbReference type="AlphaFoldDB" id="A0A318HX39"/>
<organism evidence="2 3">
    <name type="scientific">Hoylesella shahii DSM 15611 = JCM 12083</name>
    <dbReference type="NCBI Taxonomy" id="1122991"/>
    <lineage>
        <taxon>Bacteria</taxon>
        <taxon>Pseudomonadati</taxon>
        <taxon>Bacteroidota</taxon>
        <taxon>Bacteroidia</taxon>
        <taxon>Bacteroidales</taxon>
        <taxon>Prevotellaceae</taxon>
        <taxon>Hoylesella</taxon>
    </lineage>
</organism>
<dbReference type="OrthoDB" id="1315521at2"/>
<dbReference type="SUPFAM" id="SSF46785">
    <property type="entry name" value="Winged helix' DNA-binding domain"/>
    <property type="match status" value="1"/>
</dbReference>
<dbReference type="Pfam" id="PF08279">
    <property type="entry name" value="HTH_11"/>
    <property type="match status" value="1"/>
</dbReference>
<gene>
    <name evidence="2" type="ORF">EJ73_01601</name>
</gene>
<evidence type="ECO:0000313" key="2">
    <source>
        <dbReference type="EMBL" id="PXX21616.1"/>
    </source>
</evidence>